<dbReference type="AlphaFoldDB" id="A0A914MEH8"/>
<keyword evidence="1" id="KW-1185">Reference proteome</keyword>
<reference evidence="2" key="1">
    <citation type="submission" date="2022-11" db="UniProtKB">
        <authorList>
            <consortium name="WormBaseParasite"/>
        </authorList>
    </citation>
    <scope>IDENTIFICATION</scope>
</reference>
<organism evidence="1 2">
    <name type="scientific">Meloidogyne incognita</name>
    <name type="common">Southern root-knot nematode worm</name>
    <name type="synonym">Oxyuris incognita</name>
    <dbReference type="NCBI Taxonomy" id="6306"/>
    <lineage>
        <taxon>Eukaryota</taxon>
        <taxon>Metazoa</taxon>
        <taxon>Ecdysozoa</taxon>
        <taxon>Nematoda</taxon>
        <taxon>Chromadorea</taxon>
        <taxon>Rhabditida</taxon>
        <taxon>Tylenchina</taxon>
        <taxon>Tylenchomorpha</taxon>
        <taxon>Tylenchoidea</taxon>
        <taxon>Meloidogynidae</taxon>
        <taxon>Meloidogyninae</taxon>
        <taxon>Meloidogyne</taxon>
        <taxon>Meloidogyne incognita group</taxon>
    </lineage>
</organism>
<dbReference type="Proteomes" id="UP000887563">
    <property type="component" value="Unplaced"/>
</dbReference>
<evidence type="ECO:0000313" key="2">
    <source>
        <dbReference type="WBParaSite" id="Minc3s01743g26003"/>
    </source>
</evidence>
<sequence length="61" mass="6511">MAITSNRMAQSFIGISTHSLPLADSVDFGRVQAKLFWLTKCPRNAACILVAAMSIGLLGLC</sequence>
<dbReference type="WBParaSite" id="Minc3s01743g26003">
    <property type="protein sequence ID" value="Minc3s01743g26003"/>
    <property type="gene ID" value="Minc3s01743g26003"/>
</dbReference>
<protein>
    <submittedName>
        <fullName evidence="2">Uncharacterized protein</fullName>
    </submittedName>
</protein>
<accession>A0A914MEH8</accession>
<name>A0A914MEH8_MELIC</name>
<evidence type="ECO:0000313" key="1">
    <source>
        <dbReference type="Proteomes" id="UP000887563"/>
    </source>
</evidence>
<proteinExistence type="predicted"/>